<sequence>MPEISEESGGGGGEEQAVHVAVGKSVQKAVDLLHWTFRRFKSHPVVLLHVHQPSSTIPTPLGRLPASQANEELLYMHRREERKQTKNLLFNYLDICSRAQVKASIITIENDQVHKGIIELVNVHGIRKLVMGAPPYNCMKVKKSSGKATYASKNAPTFCEILFVYKGKNVWTREASEGSSILQSTFRMRKTTETDMPSLNSSHNHESECFLSNTFARFNSYPSDALRATSHNRIWDIGEQDHNETTVSSPADRVSLSHCTSNANSFSSESFQCHLKVEEQNLYNQIVEIRAEAETSKNEAFMELLKGRRLESEALGAINRVKTFEAARESEVNLRKEVEERLTNTRRELEEVMEQKERLGKELHRAMRNVAFLDCRAREAAHRQKEAARELGLIQASLGTLKHERQKIYRQKEEAIRELECWKSHGQARALNGGDPNSVITSTNFTEYSLSDLLAATYNFSESFKIGQGEHGCVYKGEISDRSIVVKKLNPVNLHGILEFQQEVKLLSKLKHPHLVTLIGSCLEAWSLVSEYMSNGSIQDHLFHRTNKRLLTWKIRARIAAEISSALLYLHSSKPEAIVHGNLKPENILLDSEFNCKIGDFGICHIIPEETARCPSFRGTSERASAFPYRDPELSTNRNKSSKSDIYSFGVVILQLLTGRPPVGLESEVRRAMLSGELASILDPLAGDWPMFVTMRLAELALQFCKVNGRDRPSLTPNMVRELEQLYLAEEQPVPSYFLCPILQEIMYDPHLAADGFTYEGEAIRGWFRNGRETSPMTNLKLSNLHLTPNYALRRAIQDWLCQSRR</sequence>
<dbReference type="PANTHER" id="PTHR45647">
    <property type="entry name" value="OS02G0152300 PROTEIN"/>
    <property type="match status" value="1"/>
</dbReference>
<keyword evidence="7" id="KW-0175">Coiled coil</keyword>
<dbReference type="CDD" id="cd01989">
    <property type="entry name" value="USP_STK_Ubox_N"/>
    <property type="match status" value="1"/>
</dbReference>
<protein>
    <recommendedName>
        <fullName evidence="3">RING-type E3 ubiquitin transferase</fullName>
        <ecNumber evidence="3">2.3.2.27</ecNumber>
    </recommendedName>
</protein>
<dbReference type="SUPFAM" id="SSF56112">
    <property type="entry name" value="Protein kinase-like (PK-like)"/>
    <property type="match status" value="1"/>
</dbReference>
<proteinExistence type="predicted"/>
<evidence type="ECO:0000256" key="1">
    <source>
        <dbReference type="ARBA" id="ARBA00000900"/>
    </source>
</evidence>
<evidence type="ECO:0000259" key="8">
    <source>
        <dbReference type="PROSITE" id="PS50011"/>
    </source>
</evidence>
<evidence type="ECO:0000256" key="6">
    <source>
        <dbReference type="PROSITE-ProRule" id="PRU10141"/>
    </source>
</evidence>
<dbReference type="SMART" id="SM00504">
    <property type="entry name" value="Ubox"/>
    <property type="match status" value="1"/>
</dbReference>
<dbReference type="Pfam" id="PF00069">
    <property type="entry name" value="Pkinase"/>
    <property type="match status" value="1"/>
</dbReference>
<comment type="catalytic activity">
    <reaction evidence="1">
        <text>S-ubiquitinyl-[E2 ubiquitin-conjugating enzyme]-L-cysteine + [acceptor protein]-L-lysine = [E2 ubiquitin-conjugating enzyme]-L-cysteine + N(6)-ubiquitinyl-[acceptor protein]-L-lysine.</text>
        <dbReference type="EC" id="2.3.2.27"/>
    </reaction>
</comment>
<evidence type="ECO:0000256" key="3">
    <source>
        <dbReference type="ARBA" id="ARBA00012483"/>
    </source>
</evidence>
<keyword evidence="5" id="KW-0833">Ubl conjugation pathway</keyword>
<dbReference type="Gene3D" id="3.30.40.10">
    <property type="entry name" value="Zinc/RING finger domain, C3HC4 (zinc finger)"/>
    <property type="match status" value="1"/>
</dbReference>
<dbReference type="Proteomes" id="UP001419268">
    <property type="component" value="Unassembled WGS sequence"/>
</dbReference>
<dbReference type="InterPro" id="IPR000719">
    <property type="entry name" value="Prot_kinase_dom"/>
</dbReference>
<keyword evidence="11" id="KW-1185">Reference proteome</keyword>
<evidence type="ECO:0000313" key="10">
    <source>
        <dbReference type="EMBL" id="KAK9156651.1"/>
    </source>
</evidence>
<accession>A0AAP0KQ38</accession>
<dbReference type="InterPro" id="IPR013083">
    <property type="entry name" value="Znf_RING/FYVE/PHD"/>
</dbReference>
<gene>
    <name evidence="10" type="ORF">Scep_003225</name>
</gene>
<dbReference type="GO" id="GO:0016567">
    <property type="term" value="P:protein ubiquitination"/>
    <property type="evidence" value="ECO:0007669"/>
    <property type="project" value="InterPro"/>
</dbReference>
<feature type="domain" description="Protein kinase" evidence="8">
    <location>
        <begin position="460"/>
        <end position="728"/>
    </location>
</feature>
<dbReference type="InterPro" id="IPR011009">
    <property type="entry name" value="Kinase-like_dom_sf"/>
</dbReference>
<name>A0AAP0KQ38_9MAGN</name>
<keyword evidence="4" id="KW-0808">Transferase</keyword>
<organism evidence="10 11">
    <name type="scientific">Stephania cephalantha</name>
    <dbReference type="NCBI Taxonomy" id="152367"/>
    <lineage>
        <taxon>Eukaryota</taxon>
        <taxon>Viridiplantae</taxon>
        <taxon>Streptophyta</taxon>
        <taxon>Embryophyta</taxon>
        <taxon>Tracheophyta</taxon>
        <taxon>Spermatophyta</taxon>
        <taxon>Magnoliopsida</taxon>
        <taxon>Ranunculales</taxon>
        <taxon>Menispermaceae</taxon>
        <taxon>Menispermoideae</taxon>
        <taxon>Cissampelideae</taxon>
        <taxon>Stephania</taxon>
    </lineage>
</organism>
<dbReference type="SUPFAM" id="SSF57850">
    <property type="entry name" value="RING/U-box"/>
    <property type="match status" value="1"/>
</dbReference>
<keyword evidence="6" id="KW-0547">Nucleotide-binding</keyword>
<dbReference type="PROSITE" id="PS00107">
    <property type="entry name" value="PROTEIN_KINASE_ATP"/>
    <property type="match status" value="1"/>
</dbReference>
<feature type="binding site" evidence="6">
    <location>
        <position position="488"/>
    </location>
    <ligand>
        <name>ATP</name>
        <dbReference type="ChEBI" id="CHEBI:30616"/>
    </ligand>
</feature>
<reference evidence="10 11" key="1">
    <citation type="submission" date="2024-01" db="EMBL/GenBank/DDBJ databases">
        <title>Genome assemblies of Stephania.</title>
        <authorList>
            <person name="Yang L."/>
        </authorList>
    </citation>
    <scope>NUCLEOTIDE SEQUENCE [LARGE SCALE GENOMIC DNA]</scope>
    <source>
        <strain evidence="10">JXDWG</strain>
        <tissue evidence="10">Leaf</tissue>
    </source>
</reference>
<evidence type="ECO:0000256" key="2">
    <source>
        <dbReference type="ARBA" id="ARBA00004906"/>
    </source>
</evidence>
<evidence type="ECO:0000256" key="5">
    <source>
        <dbReference type="ARBA" id="ARBA00022786"/>
    </source>
</evidence>
<comment type="caution">
    <text evidence="10">The sequence shown here is derived from an EMBL/GenBank/DDBJ whole genome shotgun (WGS) entry which is preliminary data.</text>
</comment>
<feature type="domain" description="U-box" evidence="9">
    <location>
        <begin position="733"/>
        <end position="806"/>
    </location>
</feature>
<dbReference type="GO" id="GO:0061630">
    <property type="term" value="F:ubiquitin protein ligase activity"/>
    <property type="evidence" value="ECO:0007669"/>
    <property type="project" value="UniProtKB-EC"/>
</dbReference>
<dbReference type="Gene3D" id="3.40.50.620">
    <property type="entry name" value="HUPs"/>
    <property type="match status" value="1"/>
</dbReference>
<dbReference type="InterPro" id="IPR051348">
    <property type="entry name" value="U-box_ubiquitin_ligases"/>
</dbReference>
<dbReference type="InterPro" id="IPR017441">
    <property type="entry name" value="Protein_kinase_ATP_BS"/>
</dbReference>
<dbReference type="PROSITE" id="PS50011">
    <property type="entry name" value="PROTEIN_KINASE_DOM"/>
    <property type="match status" value="1"/>
</dbReference>
<dbReference type="InterPro" id="IPR014729">
    <property type="entry name" value="Rossmann-like_a/b/a_fold"/>
</dbReference>
<dbReference type="CDD" id="cd16655">
    <property type="entry name" value="RING-Ubox_WDSUB1-like"/>
    <property type="match status" value="1"/>
</dbReference>
<dbReference type="Pfam" id="PF04564">
    <property type="entry name" value="U-box"/>
    <property type="match status" value="1"/>
</dbReference>
<dbReference type="InterPro" id="IPR003613">
    <property type="entry name" value="Ubox_domain"/>
</dbReference>
<dbReference type="PROSITE" id="PS51698">
    <property type="entry name" value="U_BOX"/>
    <property type="match status" value="1"/>
</dbReference>
<keyword evidence="6" id="KW-0067">ATP-binding</keyword>
<evidence type="ECO:0000313" key="11">
    <source>
        <dbReference type="Proteomes" id="UP001419268"/>
    </source>
</evidence>
<dbReference type="AlphaFoldDB" id="A0AAP0KQ38"/>
<dbReference type="GO" id="GO:0005524">
    <property type="term" value="F:ATP binding"/>
    <property type="evidence" value="ECO:0007669"/>
    <property type="project" value="UniProtKB-UniRule"/>
</dbReference>
<dbReference type="Gene3D" id="1.10.510.10">
    <property type="entry name" value="Transferase(Phosphotransferase) domain 1"/>
    <property type="match status" value="1"/>
</dbReference>
<comment type="pathway">
    <text evidence="2">Protein modification; protein ubiquitination.</text>
</comment>
<dbReference type="GO" id="GO:0004672">
    <property type="term" value="F:protein kinase activity"/>
    <property type="evidence" value="ECO:0007669"/>
    <property type="project" value="InterPro"/>
</dbReference>
<dbReference type="PANTHER" id="PTHR45647:SF43">
    <property type="entry name" value="OS10G0100500 PROTEIN"/>
    <property type="match status" value="1"/>
</dbReference>
<dbReference type="SUPFAM" id="SSF52402">
    <property type="entry name" value="Adenine nucleotide alpha hydrolases-like"/>
    <property type="match status" value="1"/>
</dbReference>
<evidence type="ECO:0000256" key="7">
    <source>
        <dbReference type="SAM" id="Coils"/>
    </source>
</evidence>
<evidence type="ECO:0000256" key="4">
    <source>
        <dbReference type="ARBA" id="ARBA00022679"/>
    </source>
</evidence>
<dbReference type="Gene3D" id="3.30.200.20">
    <property type="entry name" value="Phosphorylase Kinase, domain 1"/>
    <property type="match status" value="1"/>
</dbReference>
<dbReference type="EC" id="2.3.2.27" evidence="3"/>
<feature type="coiled-coil region" evidence="7">
    <location>
        <begin position="328"/>
        <end position="369"/>
    </location>
</feature>
<dbReference type="EMBL" id="JBBNAG010000002">
    <property type="protein sequence ID" value="KAK9156651.1"/>
    <property type="molecule type" value="Genomic_DNA"/>
</dbReference>
<evidence type="ECO:0000259" key="9">
    <source>
        <dbReference type="PROSITE" id="PS51698"/>
    </source>
</evidence>